<keyword evidence="6 7" id="KW-0520">NAD</keyword>
<feature type="binding site" evidence="7">
    <location>
        <begin position="20"/>
        <end position="25"/>
    </location>
    <ligand>
        <name>NAD(+)</name>
        <dbReference type="ChEBI" id="CHEBI:57540"/>
    </ligand>
</feature>
<dbReference type="PANTHER" id="PTHR48075">
    <property type="entry name" value="3-HYDROXYACYL-COA DEHYDROGENASE FAMILY PROTEIN"/>
    <property type="match status" value="1"/>
</dbReference>
<dbReference type="GO" id="GO:0047728">
    <property type="term" value="F:carnitine 3-dehydrogenase activity"/>
    <property type="evidence" value="ECO:0007669"/>
    <property type="project" value="UniProtKB-EC"/>
</dbReference>
<comment type="pathway">
    <text evidence="2 7">Amine and polyamine metabolism; carnitine metabolism.</text>
</comment>
<dbReference type="Pfam" id="PF02737">
    <property type="entry name" value="3HCDH_N"/>
    <property type="match status" value="1"/>
</dbReference>
<keyword evidence="11" id="KW-1185">Reference proteome</keyword>
<evidence type="ECO:0000256" key="2">
    <source>
        <dbReference type="ARBA" id="ARBA00004855"/>
    </source>
</evidence>
<dbReference type="InterPro" id="IPR036291">
    <property type="entry name" value="NAD(P)-bd_dom_sf"/>
</dbReference>
<evidence type="ECO:0000313" key="11">
    <source>
        <dbReference type="Proteomes" id="UP001449795"/>
    </source>
</evidence>
<dbReference type="SUPFAM" id="SSF54637">
    <property type="entry name" value="Thioesterase/thiol ester dehydrase-isomerase"/>
    <property type="match status" value="1"/>
</dbReference>
<evidence type="ECO:0000256" key="3">
    <source>
        <dbReference type="ARBA" id="ARBA00011738"/>
    </source>
</evidence>
<dbReference type="InterPro" id="IPR026578">
    <property type="entry name" value="L-carnitine_dehydrogenase"/>
</dbReference>
<dbReference type="InterPro" id="IPR008927">
    <property type="entry name" value="6-PGluconate_DH-like_C_sf"/>
</dbReference>
<comment type="subunit">
    <text evidence="3 7">Homodimer.</text>
</comment>
<dbReference type="RefSeq" id="WP_342627248.1">
    <property type="nucleotide sequence ID" value="NZ_CP152276.1"/>
</dbReference>
<proteinExistence type="inferred from homology"/>
<gene>
    <name evidence="10" type="ORF">AAC691_13315</name>
</gene>
<dbReference type="Proteomes" id="UP001449795">
    <property type="component" value="Chromosome"/>
</dbReference>
<dbReference type="SUPFAM" id="SSF51735">
    <property type="entry name" value="NAD(P)-binding Rossmann-fold domains"/>
    <property type="match status" value="1"/>
</dbReference>
<feature type="domain" description="3-hydroxyacyl-CoA dehydrogenase C-terminal" evidence="8">
    <location>
        <begin position="194"/>
        <end position="262"/>
    </location>
</feature>
<dbReference type="NCBIfam" id="NF005716">
    <property type="entry name" value="PRK07531.1"/>
    <property type="match status" value="1"/>
</dbReference>
<evidence type="ECO:0000256" key="5">
    <source>
        <dbReference type="ARBA" id="ARBA00023002"/>
    </source>
</evidence>
<evidence type="ECO:0000256" key="1">
    <source>
        <dbReference type="ARBA" id="ARBA00004496"/>
    </source>
</evidence>
<evidence type="ECO:0000259" key="9">
    <source>
        <dbReference type="Pfam" id="PF02737"/>
    </source>
</evidence>
<dbReference type="Gene3D" id="1.10.1040.10">
    <property type="entry name" value="N-(1-d-carboxylethyl)-l-norvaline Dehydrogenase, domain 2"/>
    <property type="match status" value="1"/>
</dbReference>
<dbReference type="Gene3D" id="3.10.129.10">
    <property type="entry name" value="Hotdog Thioesterase"/>
    <property type="match status" value="1"/>
</dbReference>
<keyword evidence="5 7" id="KW-0560">Oxidoreductase</keyword>
<dbReference type="InterPro" id="IPR006176">
    <property type="entry name" value="3-OHacyl-CoA_DH_NAD-bd"/>
</dbReference>
<dbReference type="Gene3D" id="3.40.50.720">
    <property type="entry name" value="NAD(P)-binding Rossmann-like Domain"/>
    <property type="match status" value="1"/>
</dbReference>
<comment type="function">
    <text evidence="7">Catalyzes the NAD(+)-dependent oxidation of L-carnitine to 3-dehydrocarnitine.</text>
</comment>
<evidence type="ECO:0000256" key="7">
    <source>
        <dbReference type="HAMAP-Rule" id="MF_02129"/>
    </source>
</evidence>
<evidence type="ECO:0000259" key="8">
    <source>
        <dbReference type="Pfam" id="PF00725"/>
    </source>
</evidence>
<dbReference type="Pfam" id="PF13279">
    <property type="entry name" value="4HBT_2"/>
    <property type="match status" value="1"/>
</dbReference>
<dbReference type="Pfam" id="PF00725">
    <property type="entry name" value="3HCDH"/>
    <property type="match status" value="1"/>
</dbReference>
<dbReference type="InterPro" id="IPR029069">
    <property type="entry name" value="HotDog_dom_sf"/>
</dbReference>
<reference evidence="10 11" key="1">
    <citation type="submission" date="2024-04" db="EMBL/GenBank/DDBJ databases">
        <title>Complete genome sequence of Nguyenibacter vanlangesis HBCM-1154, a strain capable of nitrogen fixation, IAA production, and phosphorus solubilization isolated from sugarcane soil.</title>
        <authorList>
            <person name="MY HANH P."/>
        </authorList>
    </citation>
    <scope>NUCLEOTIDE SEQUENCE [LARGE SCALE GENOMIC DNA]</scope>
    <source>
        <strain evidence="10 11">HBCM 1154</strain>
    </source>
</reference>
<comment type="catalytic activity">
    <reaction evidence="7">
        <text>carnitine + NAD(+) = 3-dehydrocarnitine + NADH + H(+)</text>
        <dbReference type="Rhea" id="RHEA:19265"/>
        <dbReference type="ChEBI" id="CHEBI:15378"/>
        <dbReference type="ChEBI" id="CHEBI:17126"/>
        <dbReference type="ChEBI" id="CHEBI:57540"/>
        <dbReference type="ChEBI" id="CHEBI:57885"/>
        <dbReference type="ChEBI" id="CHEBI:57945"/>
        <dbReference type="EC" id="1.1.1.108"/>
    </reaction>
</comment>
<comment type="subcellular location">
    <subcellularLocation>
        <location evidence="1 7">Cytoplasm</location>
    </subcellularLocation>
</comment>
<keyword evidence="4 7" id="KW-0963">Cytoplasm</keyword>
<evidence type="ECO:0000313" key="10">
    <source>
        <dbReference type="EMBL" id="XAE41285.1"/>
    </source>
</evidence>
<dbReference type="SUPFAM" id="SSF48179">
    <property type="entry name" value="6-phosphogluconate dehydrogenase C-terminal domain-like"/>
    <property type="match status" value="1"/>
</dbReference>
<dbReference type="CDD" id="cd00586">
    <property type="entry name" value="4HBT"/>
    <property type="match status" value="1"/>
</dbReference>
<evidence type="ECO:0000256" key="6">
    <source>
        <dbReference type="ARBA" id="ARBA00023027"/>
    </source>
</evidence>
<dbReference type="PANTHER" id="PTHR48075:SF5">
    <property type="entry name" value="3-HYDROXYBUTYRYL-COA DEHYDROGENASE"/>
    <property type="match status" value="1"/>
</dbReference>
<feature type="domain" description="3-hydroxyacyl-CoA dehydrogenase NAD binding" evidence="9">
    <location>
        <begin position="17"/>
        <end position="191"/>
    </location>
</feature>
<dbReference type="EC" id="1.1.1.108" evidence="7"/>
<organism evidence="10 11">
    <name type="scientific">Nguyenibacter vanlangensis</name>
    <dbReference type="NCBI Taxonomy" id="1216886"/>
    <lineage>
        <taxon>Bacteria</taxon>
        <taxon>Pseudomonadati</taxon>
        <taxon>Pseudomonadota</taxon>
        <taxon>Alphaproteobacteria</taxon>
        <taxon>Acetobacterales</taxon>
        <taxon>Acetobacteraceae</taxon>
        <taxon>Nguyenibacter</taxon>
    </lineage>
</organism>
<dbReference type="InterPro" id="IPR013328">
    <property type="entry name" value="6PGD_dom2"/>
</dbReference>
<protein>
    <recommendedName>
        <fullName evidence="7">L-carnitine dehydrogenase</fullName>
        <shortName evidence="7">CDH</shortName>
        <shortName evidence="7">L-CDH</shortName>
        <ecNumber evidence="7">1.1.1.108</ecNumber>
    </recommendedName>
</protein>
<name>A0ABZ3D0S2_9PROT</name>
<sequence>MSGQDMNGQDFGPKRCGLVGGGVIGAGWAARFVLNGRDAVLYDPSPDARARAEAVLGMARAAWAGLLPGALPPEGRLHIAATLEEALEGADFVQESLPEIQTLKCDVLERIDALLPAAVPIASSTSGLLPTRLQARLRHPERFVVGHPFNPVYLLPLVEICGGARTSEDTKARVAAFYRAIGMQVLHVRKEVDGFIADRLLEALWREGLWLIEEGVATTAELDDAIRYGAGLRWSFMGTFLTYRLAGGDAGMRHFLAQFGPALQLPWTRLVAPELTDALIDRIAGQSDEQAGGMTVRALERLRDEALVKVIRALATVGPQGYAAGATLNRFAARRADDAQGGQPGADGIPASWHGVVPPEWIDYNGHMTEHRYLQVFGEATDHILDAIGAGPDHVAAGQSFYTVETHLRHLGQALCGMAIMVRTRVLDADGKRLHLFHELTAAGDDAPLATAEQMLIHVDTARARSAPIPQAVAGAIAALRTAHSALPVPEGAGRAIAMPRRS</sequence>
<dbReference type="InterPro" id="IPR006108">
    <property type="entry name" value="3HC_DH_C"/>
</dbReference>
<dbReference type="EMBL" id="CP152276">
    <property type="protein sequence ID" value="XAE41285.1"/>
    <property type="molecule type" value="Genomic_DNA"/>
</dbReference>
<comment type="similarity">
    <text evidence="7">Belongs to the 3-hydroxyacyl-CoA dehydrogenase family. L-carnitine dehydrogenase subfamily.</text>
</comment>
<evidence type="ECO:0000256" key="4">
    <source>
        <dbReference type="ARBA" id="ARBA00022490"/>
    </source>
</evidence>
<accession>A0ABZ3D0S2</accession>
<dbReference type="HAMAP" id="MF_02129">
    <property type="entry name" value="L_carnitine_dehydrog"/>
    <property type="match status" value="1"/>
</dbReference>